<evidence type="ECO:0000313" key="2">
    <source>
        <dbReference type="EMBL" id="CAA0841367.1"/>
    </source>
</evidence>
<evidence type="ECO:0000313" key="3">
    <source>
        <dbReference type="Proteomes" id="UP001153555"/>
    </source>
</evidence>
<gene>
    <name evidence="2" type="ORF">SHERM_07380</name>
</gene>
<organism evidence="2 3">
    <name type="scientific">Striga hermonthica</name>
    <name type="common">Purple witchweed</name>
    <name type="synonym">Buchnera hermonthica</name>
    <dbReference type="NCBI Taxonomy" id="68872"/>
    <lineage>
        <taxon>Eukaryota</taxon>
        <taxon>Viridiplantae</taxon>
        <taxon>Streptophyta</taxon>
        <taxon>Embryophyta</taxon>
        <taxon>Tracheophyta</taxon>
        <taxon>Spermatophyta</taxon>
        <taxon>Magnoliopsida</taxon>
        <taxon>eudicotyledons</taxon>
        <taxon>Gunneridae</taxon>
        <taxon>Pentapetalae</taxon>
        <taxon>asterids</taxon>
        <taxon>lamiids</taxon>
        <taxon>Lamiales</taxon>
        <taxon>Orobanchaceae</taxon>
        <taxon>Buchnereae</taxon>
        <taxon>Striga</taxon>
    </lineage>
</organism>
<sequence>MWWRRDRPGCSGDWTCRAVEATGWQAATSGGGPTKVGVSVEWLCRGRQQVATCGRTRQLVAALGGGRAADGCYEGVADLDLRDGRVVTVVGDGGDCIGRPVAGSGRKTVAGGLAGFSTYLIFGKWKAGSSPSSVHERCGRFRVYPIGAARRMSTAADTVISDPTEQKIASLASPWLMLPPVFEAGPNAAPTMRYKFYSLLEDRVVSTAAKKDFMGDLMDIVGSSHGWLSLLNPNTLDMFLYNPISDCHVKLPPINNLLAASRYSSMCVDKIILSCSPDDDEQNCRAIMTYNCPAVMAYCCPGSSKEWTCIVDGETSTNVGLGYKNCVYSKEHQLLFGLTCSYDLVSWDLGDPLSPSLVDCRKMDFSEEKNPWRPKDLTCESVDHLVAAGEDLLLVTQYVLMSVLPDGLYIDTNNDPTGSIYEQGFPYVTIDFDVERYDPATAGVKCVEDSFLGGWALFVGFYSDAVALPVAHCPEVVKPGSIYFTDVLRPWIGFGDYPCGGHDVGIFNYENKTVSPCYYPCDAQSLKKISPGPMWYFPSRG</sequence>
<dbReference type="InterPro" id="IPR050942">
    <property type="entry name" value="F-box_BR-signaling"/>
</dbReference>
<dbReference type="EMBL" id="CACSLK010034108">
    <property type="protein sequence ID" value="CAA0841367.1"/>
    <property type="molecule type" value="Genomic_DNA"/>
</dbReference>
<keyword evidence="3" id="KW-1185">Reference proteome</keyword>
<proteinExistence type="predicted"/>
<dbReference type="Proteomes" id="UP001153555">
    <property type="component" value="Unassembled WGS sequence"/>
</dbReference>
<evidence type="ECO:0000259" key="1">
    <source>
        <dbReference type="Pfam" id="PF03478"/>
    </source>
</evidence>
<dbReference type="PANTHER" id="PTHR44259:SF37">
    <property type="entry name" value="DUF1618 DOMAIN-CONTAINING PROTEIN"/>
    <property type="match status" value="1"/>
</dbReference>
<dbReference type="InterPro" id="IPR005174">
    <property type="entry name" value="KIB1-4_b-propeller"/>
</dbReference>
<comment type="caution">
    <text evidence="2">The sequence shown here is derived from an EMBL/GenBank/DDBJ whole genome shotgun (WGS) entry which is preliminary data.</text>
</comment>
<dbReference type="OrthoDB" id="642536at2759"/>
<dbReference type="Pfam" id="PF03478">
    <property type="entry name" value="Beta-prop_KIB1-4"/>
    <property type="match status" value="1"/>
</dbReference>
<dbReference type="AlphaFoldDB" id="A0A9N7NZH1"/>
<protein>
    <recommendedName>
        <fullName evidence="1">KIB1-4 beta-propeller domain-containing protein</fullName>
    </recommendedName>
</protein>
<accession>A0A9N7NZH1</accession>
<feature type="domain" description="KIB1-4 beta-propeller" evidence="1">
    <location>
        <begin position="196"/>
        <end position="508"/>
    </location>
</feature>
<name>A0A9N7NZH1_STRHE</name>
<dbReference type="PANTHER" id="PTHR44259">
    <property type="entry name" value="OS07G0183000 PROTEIN-RELATED"/>
    <property type="match status" value="1"/>
</dbReference>
<reference evidence="2" key="1">
    <citation type="submission" date="2019-12" db="EMBL/GenBank/DDBJ databases">
        <authorList>
            <person name="Scholes J."/>
        </authorList>
    </citation>
    <scope>NUCLEOTIDE SEQUENCE</scope>
</reference>